<protein>
    <submittedName>
        <fullName evidence="1">Uncharacterized protein</fullName>
    </submittedName>
</protein>
<organism evidence="1 2">
    <name type="scientific">Mycolicibacterium sediminis</name>
    <dbReference type="NCBI Taxonomy" id="1286180"/>
    <lineage>
        <taxon>Bacteria</taxon>
        <taxon>Bacillati</taxon>
        <taxon>Actinomycetota</taxon>
        <taxon>Actinomycetes</taxon>
        <taxon>Mycobacteriales</taxon>
        <taxon>Mycobacteriaceae</taxon>
        <taxon>Mycolicibacterium</taxon>
    </lineage>
</organism>
<proteinExistence type="predicted"/>
<evidence type="ECO:0000313" key="2">
    <source>
        <dbReference type="Proteomes" id="UP000467193"/>
    </source>
</evidence>
<dbReference type="Proteomes" id="UP000467193">
    <property type="component" value="Chromosome"/>
</dbReference>
<dbReference type="AlphaFoldDB" id="A0A7I7QME0"/>
<accession>A0A7I7QME0</accession>
<evidence type="ECO:0000313" key="1">
    <source>
        <dbReference type="EMBL" id="BBY27503.1"/>
    </source>
</evidence>
<dbReference type="EMBL" id="AP022588">
    <property type="protein sequence ID" value="BBY27503.1"/>
    <property type="molecule type" value="Genomic_DNA"/>
</dbReference>
<dbReference type="RefSeq" id="WP_163796386.1">
    <property type="nucleotide sequence ID" value="NZ_AP022588.1"/>
</dbReference>
<gene>
    <name evidence="1" type="ORF">MSEDJ_15990</name>
</gene>
<dbReference type="KEGG" id="msei:MSEDJ_15990"/>
<name>A0A7I7QME0_9MYCO</name>
<reference evidence="1 2" key="1">
    <citation type="journal article" date="2019" name="Emerg. Microbes Infect.">
        <title>Comprehensive subspecies identification of 175 nontuberculous mycobacteria species based on 7547 genomic profiles.</title>
        <authorList>
            <person name="Matsumoto Y."/>
            <person name="Kinjo T."/>
            <person name="Motooka D."/>
            <person name="Nabeya D."/>
            <person name="Jung N."/>
            <person name="Uechi K."/>
            <person name="Horii T."/>
            <person name="Iida T."/>
            <person name="Fujita J."/>
            <person name="Nakamura S."/>
        </authorList>
    </citation>
    <scope>NUCLEOTIDE SEQUENCE [LARGE SCALE GENOMIC DNA]</scope>
    <source>
        <strain evidence="1 2">JCM 17899</strain>
    </source>
</reference>
<sequence length="93" mass="9712">MCGACGAGPHDEMGALISGPRRRAAIAAEAGRHARRHRIRVSGRAWTVSGSTGKVDVCRTFDDLVDVLGRTGLDRATLRSALLDAAGSVSRPS</sequence>
<keyword evidence="2" id="KW-1185">Reference proteome</keyword>